<dbReference type="RefSeq" id="XP_002553078.1">
    <property type="nucleotide sequence ID" value="XM_002553032.1"/>
</dbReference>
<organism evidence="4 5">
    <name type="scientific">Lachancea thermotolerans (strain ATCC 56472 / CBS 6340 / NRRL Y-8284)</name>
    <name type="common">Yeast</name>
    <name type="synonym">Kluyveromyces thermotolerans</name>
    <dbReference type="NCBI Taxonomy" id="559295"/>
    <lineage>
        <taxon>Eukaryota</taxon>
        <taxon>Fungi</taxon>
        <taxon>Dikarya</taxon>
        <taxon>Ascomycota</taxon>
        <taxon>Saccharomycotina</taxon>
        <taxon>Saccharomycetes</taxon>
        <taxon>Saccharomycetales</taxon>
        <taxon>Saccharomycetaceae</taxon>
        <taxon>Lachancea</taxon>
    </lineage>
</organism>
<comment type="similarity">
    <text evidence="1 3">Belongs to the short-chain dehydrogenases/reductases (SDR) family.</text>
</comment>
<reference evidence="4 5" key="1">
    <citation type="journal article" date="2009" name="Genome Res.">
        <title>Comparative genomics of protoploid Saccharomycetaceae.</title>
        <authorList>
            <consortium name="The Genolevures Consortium"/>
            <person name="Souciet J.-L."/>
            <person name="Dujon B."/>
            <person name="Gaillardin C."/>
            <person name="Johnston M."/>
            <person name="Baret P.V."/>
            <person name="Cliften P."/>
            <person name="Sherman D.J."/>
            <person name="Weissenbach J."/>
            <person name="Westhof E."/>
            <person name="Wincker P."/>
            <person name="Jubin C."/>
            <person name="Poulain J."/>
            <person name="Barbe V."/>
            <person name="Segurens B."/>
            <person name="Artiguenave F."/>
            <person name="Anthouard V."/>
            <person name="Vacherie B."/>
            <person name="Val M.-E."/>
            <person name="Fulton R.S."/>
            <person name="Minx P."/>
            <person name="Wilson R."/>
            <person name="Durrens P."/>
            <person name="Jean G."/>
            <person name="Marck C."/>
            <person name="Martin T."/>
            <person name="Nikolski M."/>
            <person name="Rolland T."/>
            <person name="Seret M.-L."/>
            <person name="Casaregola S."/>
            <person name="Despons L."/>
            <person name="Fairhead C."/>
            <person name="Fischer G."/>
            <person name="Lafontaine I."/>
            <person name="Leh V."/>
            <person name="Lemaire M."/>
            <person name="de Montigny J."/>
            <person name="Neuveglise C."/>
            <person name="Thierry A."/>
            <person name="Blanc-Lenfle I."/>
            <person name="Bleykasten C."/>
            <person name="Diffels J."/>
            <person name="Fritsch E."/>
            <person name="Frangeul L."/>
            <person name="Goeffon A."/>
            <person name="Jauniaux N."/>
            <person name="Kachouri-Lafond R."/>
            <person name="Payen C."/>
            <person name="Potier S."/>
            <person name="Pribylova L."/>
            <person name="Ozanne C."/>
            <person name="Richard G.-F."/>
            <person name="Sacerdot C."/>
            <person name="Straub M.-L."/>
            <person name="Talla E."/>
        </authorList>
    </citation>
    <scope>NUCLEOTIDE SEQUENCE [LARGE SCALE GENOMIC DNA]</scope>
    <source>
        <strain evidence="5">ATCC 56472 / CBS 6340 / NRRL Y-8284</strain>
    </source>
</reference>
<dbReference type="SUPFAM" id="SSF51735">
    <property type="entry name" value="NAD(P)-binding Rossmann-fold domains"/>
    <property type="match status" value="1"/>
</dbReference>
<dbReference type="PRINTS" id="PR00080">
    <property type="entry name" value="SDRFAMILY"/>
</dbReference>
<proteinExistence type="inferred from homology"/>
<dbReference type="GeneID" id="8295314"/>
<evidence type="ECO:0000256" key="1">
    <source>
        <dbReference type="ARBA" id="ARBA00006484"/>
    </source>
</evidence>
<dbReference type="GO" id="GO:0006633">
    <property type="term" value="P:fatty acid biosynthetic process"/>
    <property type="evidence" value="ECO:0007669"/>
    <property type="project" value="TreeGrafter"/>
</dbReference>
<dbReference type="STRING" id="559295.C5DGU8"/>
<dbReference type="PANTHER" id="PTHR42760:SF133">
    <property type="entry name" value="3-OXOACYL-[ACYL-CARRIER-PROTEIN] REDUCTASE"/>
    <property type="match status" value="1"/>
</dbReference>
<dbReference type="KEGG" id="lth:KLTH0D08448g"/>
<protein>
    <submittedName>
        <fullName evidence="4">KLTH0D08448p</fullName>
    </submittedName>
</protein>
<keyword evidence="5" id="KW-1185">Reference proteome</keyword>
<dbReference type="Proteomes" id="UP000002036">
    <property type="component" value="Chromosome D"/>
</dbReference>
<dbReference type="OrthoDB" id="417891at2759"/>
<dbReference type="GO" id="GO:0048038">
    <property type="term" value="F:quinone binding"/>
    <property type="evidence" value="ECO:0007669"/>
    <property type="project" value="TreeGrafter"/>
</dbReference>
<accession>C5DGU8</accession>
<dbReference type="FunCoup" id="C5DGU8">
    <property type="interactions" value="159"/>
</dbReference>
<evidence type="ECO:0000313" key="4">
    <source>
        <dbReference type="EMBL" id="CAR22640.1"/>
    </source>
</evidence>
<evidence type="ECO:0000313" key="5">
    <source>
        <dbReference type="Proteomes" id="UP000002036"/>
    </source>
</evidence>
<sequence>MPRTPVALITGATRGIGRAIVDKLSAEGLSCLMVGSRKESFGPMTADLPVICRELQWHRGLVVDLAQWPQWTQQGRFDGFHFSSVPGARAYRCSDGAWPLLDLPPSSELALLVNCAGVTQASPALRCDASEIQRITNINYLSAVSLCNMAAKRMLRSRKHLSRPPCIVNISSILGDPATSALPGTALYSASKAALAQFSRTLSAELARAGIRVHCLSPSLVAQTDMVQTLEEDAKVRLESTFSQFPAQSPQQIASQVWKLYDSDT</sequence>
<name>C5DGU8_LACTC</name>
<dbReference type="InParanoid" id="C5DGU8"/>
<dbReference type="eggNOG" id="KOG0725">
    <property type="taxonomic scope" value="Eukaryota"/>
</dbReference>
<keyword evidence="2" id="KW-0560">Oxidoreductase</keyword>
<dbReference type="Pfam" id="PF00106">
    <property type="entry name" value="adh_short"/>
    <property type="match status" value="2"/>
</dbReference>
<dbReference type="InterPro" id="IPR002347">
    <property type="entry name" value="SDR_fam"/>
</dbReference>
<dbReference type="HOGENOM" id="CLU_010194_2_10_1"/>
<dbReference type="InterPro" id="IPR036291">
    <property type="entry name" value="NAD(P)-bd_dom_sf"/>
</dbReference>
<dbReference type="CDD" id="cd05233">
    <property type="entry name" value="SDR_c"/>
    <property type="match status" value="1"/>
</dbReference>
<gene>
    <name evidence="4" type="ordered locus">KLTH0D08448g</name>
</gene>
<evidence type="ECO:0000256" key="2">
    <source>
        <dbReference type="ARBA" id="ARBA00023002"/>
    </source>
</evidence>
<dbReference type="OMA" id="QETETWG"/>
<dbReference type="Gene3D" id="3.40.50.720">
    <property type="entry name" value="NAD(P)-binding Rossmann-like Domain"/>
    <property type="match status" value="1"/>
</dbReference>
<evidence type="ECO:0000256" key="3">
    <source>
        <dbReference type="RuleBase" id="RU000363"/>
    </source>
</evidence>
<dbReference type="PRINTS" id="PR00081">
    <property type="entry name" value="GDHRDH"/>
</dbReference>
<dbReference type="GO" id="GO:0016616">
    <property type="term" value="F:oxidoreductase activity, acting on the CH-OH group of donors, NAD or NADP as acceptor"/>
    <property type="evidence" value="ECO:0007669"/>
    <property type="project" value="TreeGrafter"/>
</dbReference>
<dbReference type="AlphaFoldDB" id="C5DGU8"/>
<dbReference type="EMBL" id="CU928168">
    <property type="protein sequence ID" value="CAR22640.1"/>
    <property type="molecule type" value="Genomic_DNA"/>
</dbReference>
<dbReference type="PANTHER" id="PTHR42760">
    <property type="entry name" value="SHORT-CHAIN DEHYDROGENASES/REDUCTASES FAMILY MEMBER"/>
    <property type="match status" value="1"/>
</dbReference>